<keyword evidence="4" id="KW-0547">Nucleotide-binding</keyword>
<dbReference type="Gene3D" id="3.40.50.300">
    <property type="entry name" value="P-loop containing nucleotide triphosphate hydrolases"/>
    <property type="match status" value="1"/>
</dbReference>
<dbReference type="InterPro" id="IPR000874">
    <property type="entry name" value="Bombesin"/>
</dbReference>
<evidence type="ECO:0000256" key="2">
    <source>
        <dbReference type="ARBA" id="ARBA00010012"/>
    </source>
</evidence>
<keyword evidence="9" id="KW-1133">Transmembrane helix</keyword>
<comment type="similarity">
    <text evidence="7">Belongs to the KTI12 family.</text>
</comment>
<comment type="subcellular location">
    <subcellularLocation>
        <location evidence="1">Secreted</location>
    </subcellularLocation>
</comment>
<evidence type="ECO:0000256" key="9">
    <source>
        <dbReference type="SAM" id="Phobius"/>
    </source>
</evidence>
<dbReference type="InterPro" id="IPR027417">
    <property type="entry name" value="P-loop_NTPase"/>
</dbReference>
<evidence type="ECO:0000313" key="11">
    <source>
        <dbReference type="Proteomes" id="UP000289886"/>
    </source>
</evidence>
<reference evidence="10 11" key="1">
    <citation type="submission" date="2019-01" db="EMBL/GenBank/DDBJ databases">
        <title>Draft Genome and Complete Hox-Cluster Characterization of the Sterlet Sturgeon (Acipenser ruthenus).</title>
        <authorList>
            <person name="Wei Q."/>
        </authorList>
    </citation>
    <scope>NUCLEOTIDE SEQUENCE [LARGE SCALE GENOMIC DNA]</scope>
    <source>
        <strain evidence="10">WHYD16114868_AA</strain>
        <tissue evidence="10">Blood</tissue>
    </source>
</reference>
<dbReference type="Pfam" id="PF08433">
    <property type="entry name" value="KTI12"/>
    <property type="match status" value="1"/>
</dbReference>
<dbReference type="PANTHER" id="PTHR12435">
    <property type="match status" value="1"/>
</dbReference>
<evidence type="ECO:0000256" key="7">
    <source>
        <dbReference type="ARBA" id="ARBA00025768"/>
    </source>
</evidence>
<evidence type="ECO:0000256" key="4">
    <source>
        <dbReference type="ARBA" id="ARBA00022741"/>
    </source>
</evidence>
<proteinExistence type="inferred from homology"/>
<evidence type="ECO:0000256" key="1">
    <source>
        <dbReference type="ARBA" id="ARBA00004613"/>
    </source>
</evidence>
<organism evidence="10 11">
    <name type="scientific">Acipenser ruthenus</name>
    <name type="common">Sterlet sturgeon</name>
    <dbReference type="NCBI Taxonomy" id="7906"/>
    <lineage>
        <taxon>Eukaryota</taxon>
        <taxon>Metazoa</taxon>
        <taxon>Chordata</taxon>
        <taxon>Craniata</taxon>
        <taxon>Vertebrata</taxon>
        <taxon>Euteleostomi</taxon>
        <taxon>Actinopterygii</taxon>
        <taxon>Chondrostei</taxon>
        <taxon>Acipenseriformes</taxon>
        <taxon>Acipenseridae</taxon>
        <taxon>Acipenser</taxon>
    </lineage>
</organism>
<keyword evidence="9" id="KW-0472">Membrane</keyword>
<gene>
    <name evidence="10" type="ORF">EOD39_17280</name>
</gene>
<dbReference type="GO" id="GO:0005524">
    <property type="term" value="F:ATP binding"/>
    <property type="evidence" value="ECO:0007669"/>
    <property type="project" value="UniProtKB-KW"/>
</dbReference>
<dbReference type="GO" id="GO:0005576">
    <property type="term" value="C:extracellular region"/>
    <property type="evidence" value="ECO:0007669"/>
    <property type="project" value="UniProtKB-SubCell"/>
</dbReference>
<accession>A0A444V3T1</accession>
<evidence type="ECO:0000313" key="10">
    <source>
        <dbReference type="EMBL" id="RXM95075.1"/>
    </source>
</evidence>
<feature type="transmembrane region" description="Helical" evidence="9">
    <location>
        <begin position="12"/>
        <end position="32"/>
    </location>
</feature>
<dbReference type="InterPro" id="IPR013641">
    <property type="entry name" value="KTI12/PSTK"/>
</dbReference>
<evidence type="ECO:0000256" key="5">
    <source>
        <dbReference type="ARBA" id="ARBA00022815"/>
    </source>
</evidence>
<name>A0A444V3T1_ACIRT</name>
<keyword evidence="6" id="KW-0067">ATP-binding</keyword>
<dbReference type="AlphaFoldDB" id="A0A444V3T1"/>
<protein>
    <recommendedName>
        <fullName evidence="8">Protein KTI12 homolog</fullName>
    </recommendedName>
</protein>
<keyword evidence="9" id="KW-0812">Transmembrane</keyword>
<keyword evidence="3" id="KW-0964">Secreted</keyword>
<keyword evidence="5" id="KW-0027">Amidation</keyword>
<dbReference type="PROSITE" id="PS00257">
    <property type="entry name" value="BOMBESIN"/>
    <property type="match status" value="1"/>
</dbReference>
<comment type="similarity">
    <text evidence="2">Belongs to the bombesin/neuromedin-B/ranatensin family.</text>
</comment>
<evidence type="ECO:0000256" key="3">
    <source>
        <dbReference type="ARBA" id="ARBA00022525"/>
    </source>
</evidence>
<evidence type="ECO:0000256" key="8">
    <source>
        <dbReference type="ARBA" id="ARBA00026170"/>
    </source>
</evidence>
<comment type="caution">
    <text evidence="10">The sequence shown here is derived from an EMBL/GenBank/DDBJ whole genome shotgun (WGS) entry which is preliminary data.</text>
</comment>
<dbReference type="EMBL" id="SCEB01002690">
    <property type="protein sequence ID" value="RXM95075.1"/>
    <property type="molecule type" value="Genomic_DNA"/>
</dbReference>
<dbReference type="GO" id="GO:0007218">
    <property type="term" value="P:neuropeptide signaling pathway"/>
    <property type="evidence" value="ECO:0007669"/>
    <property type="project" value="InterPro"/>
</dbReference>
<sequence>MSEVTVHQICQLGFLTYLFLFSYISVTTSVSLDLTELRNKVAKINVNPRGNLWATGHLMGKKSVLDSPVLDSPDQQSVNSLRESLDRDINAQEIWELITQEVLKIALKAQQQDTRVKLDVNDQVTDTNFFVLSNTPRLHTVCLDALVMRFEAPDSRNRWDSPLFTIQKEDTLPFEAISDAIFHRKAPPPNQSTQSQPLSSSNFLYELDKVTQDVVTAVLNAQKTSVPGDLIAVPEASEKISLLRHVVDCSYLPVIKSLKQREAAMHSFC</sequence>
<dbReference type="Pfam" id="PF02044">
    <property type="entry name" value="Bombesin"/>
    <property type="match status" value="1"/>
</dbReference>
<dbReference type="Proteomes" id="UP000289886">
    <property type="component" value="Unassembled WGS sequence"/>
</dbReference>
<evidence type="ECO:0000256" key="6">
    <source>
        <dbReference type="ARBA" id="ARBA00022840"/>
    </source>
</evidence>
<keyword evidence="11" id="KW-1185">Reference proteome</keyword>